<evidence type="ECO:0000259" key="3">
    <source>
        <dbReference type="Pfam" id="PF07992"/>
    </source>
</evidence>
<reference evidence="4" key="1">
    <citation type="submission" date="2017-08" db="EMBL/GenBank/DDBJ databases">
        <title>Haloferax marisrubri sp. nov., isolated from the Discovery deep brine-seawater interface in the Red Sea.</title>
        <authorList>
            <person name="Zhang G."/>
            <person name="Stingl U."/>
        </authorList>
    </citation>
    <scope>NUCLEOTIDE SEQUENCE [LARGE SCALE GENOMIC DNA]</scope>
    <source>
        <strain evidence="4">SB3</strain>
    </source>
</reference>
<keyword evidence="5" id="KW-1185">Reference proteome</keyword>
<evidence type="ECO:0000313" key="4">
    <source>
        <dbReference type="EMBL" id="POG57190.1"/>
    </source>
</evidence>
<dbReference type="PRINTS" id="PR00469">
    <property type="entry name" value="PNDRDTASEII"/>
</dbReference>
<organism evidence="4 5">
    <name type="scientific">Haloferax marisrubri</name>
    <dbReference type="NCBI Taxonomy" id="1544719"/>
    <lineage>
        <taxon>Archaea</taxon>
        <taxon>Methanobacteriati</taxon>
        <taxon>Methanobacteriota</taxon>
        <taxon>Stenosarchaea group</taxon>
        <taxon>Halobacteria</taxon>
        <taxon>Halobacteriales</taxon>
        <taxon>Haloferacaceae</taxon>
        <taxon>Haloferax</taxon>
    </lineage>
</organism>
<dbReference type="PANTHER" id="PTHR48105">
    <property type="entry name" value="THIOREDOXIN REDUCTASE 1-RELATED-RELATED"/>
    <property type="match status" value="1"/>
</dbReference>
<dbReference type="GO" id="GO:0016491">
    <property type="term" value="F:oxidoreductase activity"/>
    <property type="evidence" value="ECO:0007669"/>
    <property type="project" value="UniProtKB-KW"/>
</dbReference>
<dbReference type="InterPro" id="IPR050097">
    <property type="entry name" value="Ferredoxin-NADP_redctase_2"/>
</dbReference>
<dbReference type="Proteomes" id="UP000053621">
    <property type="component" value="Unassembled WGS sequence"/>
</dbReference>
<evidence type="ECO:0000256" key="2">
    <source>
        <dbReference type="ARBA" id="ARBA00023002"/>
    </source>
</evidence>
<dbReference type="EMBL" id="LOPW02000003">
    <property type="protein sequence ID" value="POG57190.1"/>
    <property type="molecule type" value="Genomic_DNA"/>
</dbReference>
<evidence type="ECO:0000256" key="1">
    <source>
        <dbReference type="ARBA" id="ARBA00022630"/>
    </source>
</evidence>
<dbReference type="Gene3D" id="3.50.50.60">
    <property type="entry name" value="FAD/NAD(P)-binding domain"/>
    <property type="match status" value="1"/>
</dbReference>
<dbReference type="Pfam" id="PF07992">
    <property type="entry name" value="Pyr_redox_2"/>
    <property type="match status" value="1"/>
</dbReference>
<dbReference type="AlphaFoldDB" id="A0A2P4NVP0"/>
<gene>
    <name evidence="4" type="ORF">AUR65_001905</name>
</gene>
<protein>
    <submittedName>
        <fullName evidence="4">Thioredoxin reductase</fullName>
    </submittedName>
</protein>
<proteinExistence type="predicted"/>
<evidence type="ECO:0000313" key="5">
    <source>
        <dbReference type="Proteomes" id="UP000053621"/>
    </source>
</evidence>
<keyword evidence="2" id="KW-0560">Oxidoreductase</keyword>
<name>A0A2P4NVP0_9EURY</name>
<keyword evidence="1" id="KW-0285">Flavoprotein</keyword>
<dbReference type="InterPro" id="IPR036188">
    <property type="entry name" value="FAD/NAD-bd_sf"/>
</dbReference>
<dbReference type="OrthoDB" id="214187at2157"/>
<feature type="domain" description="FAD/NAD(P)-binding" evidence="3">
    <location>
        <begin position="12"/>
        <end position="132"/>
    </location>
</feature>
<comment type="caution">
    <text evidence="4">The sequence shown here is derived from an EMBL/GenBank/DDBJ whole genome shotgun (WGS) entry which is preliminary data.</text>
</comment>
<dbReference type="InterPro" id="IPR023753">
    <property type="entry name" value="FAD/NAD-binding_dom"/>
</dbReference>
<accession>A0A2P4NVP0</accession>
<dbReference type="SUPFAM" id="SSF51905">
    <property type="entry name" value="FAD/NAD(P)-binding domain"/>
    <property type="match status" value="1"/>
</dbReference>
<sequence>MGRETERERECDVAVVGGGPAGCAAALCTARDGLDTVVFDGGDASLDRCAFLENYPGFPGGIDVATFRGLLHDQVREAGATLVTETVESVTEVAAESETETKDRTAGAGGFRVETSAGTTVVASRVVAATTLDGNYLRPVGDEDAMFERHVRKKGTHERFDGSYADADGRTPVEGLYVAGGLADRGDLVLLAAADGMRVGRLVVDDARREFGYWEEATPHMDWLRRIPDDSDDWDEERSWDEWFDYHRLPDDRDLDPDRVARVKARELAFVERSRLERDEIDRRAERGHRRLADHLDDEVLLDAVDDERIRSYLSDRDSEP</sequence>
<dbReference type="RefSeq" id="WP_058567982.1">
    <property type="nucleotide sequence ID" value="NZ_LOPW02000003.1"/>
</dbReference>